<dbReference type="PROSITE" id="PS50943">
    <property type="entry name" value="HTH_CROC1"/>
    <property type="match status" value="1"/>
</dbReference>
<evidence type="ECO:0000313" key="3">
    <source>
        <dbReference type="Proteomes" id="UP000654482"/>
    </source>
</evidence>
<accession>A0A8J7DV82</accession>
<dbReference type="AlphaFoldDB" id="A0A8J7DV82"/>
<protein>
    <submittedName>
        <fullName evidence="2">Helix-turn-helix transcriptional regulator</fullName>
    </submittedName>
</protein>
<name>A0A8J7DV82_9CYAN</name>
<dbReference type="RefSeq" id="WP_194028718.1">
    <property type="nucleotide sequence ID" value="NZ_JADEWZ010000008.1"/>
</dbReference>
<reference evidence="2" key="1">
    <citation type="submission" date="2020-10" db="EMBL/GenBank/DDBJ databases">
        <authorList>
            <person name="Castelo-Branco R."/>
            <person name="Eusebio N."/>
            <person name="Adriana R."/>
            <person name="Vieira A."/>
            <person name="Brugerolle De Fraissinette N."/>
            <person name="Rezende De Castro R."/>
            <person name="Schneider M.P."/>
            <person name="Vasconcelos V."/>
            <person name="Leao P.N."/>
        </authorList>
    </citation>
    <scope>NUCLEOTIDE SEQUENCE</scope>
    <source>
        <strain evidence="2">LEGE 07157</strain>
    </source>
</reference>
<organism evidence="2 3">
    <name type="scientific">Lusitaniella coriacea LEGE 07157</name>
    <dbReference type="NCBI Taxonomy" id="945747"/>
    <lineage>
        <taxon>Bacteria</taxon>
        <taxon>Bacillati</taxon>
        <taxon>Cyanobacteriota</taxon>
        <taxon>Cyanophyceae</taxon>
        <taxon>Spirulinales</taxon>
        <taxon>Lusitaniellaceae</taxon>
        <taxon>Lusitaniella</taxon>
    </lineage>
</organism>
<dbReference type="CDD" id="cd00093">
    <property type="entry name" value="HTH_XRE"/>
    <property type="match status" value="1"/>
</dbReference>
<dbReference type="InterPro" id="IPR001387">
    <property type="entry name" value="Cro/C1-type_HTH"/>
</dbReference>
<evidence type="ECO:0000313" key="2">
    <source>
        <dbReference type="EMBL" id="MBE9115625.1"/>
    </source>
</evidence>
<dbReference type="Proteomes" id="UP000654482">
    <property type="component" value="Unassembled WGS sequence"/>
</dbReference>
<dbReference type="GO" id="GO:0003677">
    <property type="term" value="F:DNA binding"/>
    <property type="evidence" value="ECO:0007669"/>
    <property type="project" value="InterPro"/>
</dbReference>
<dbReference type="Gene3D" id="1.10.260.40">
    <property type="entry name" value="lambda repressor-like DNA-binding domains"/>
    <property type="match status" value="1"/>
</dbReference>
<dbReference type="SMART" id="SM00530">
    <property type="entry name" value="HTH_XRE"/>
    <property type="match status" value="1"/>
</dbReference>
<gene>
    <name evidence="2" type="ORF">IQ249_06915</name>
</gene>
<feature type="domain" description="HTH cro/C1-type" evidence="1">
    <location>
        <begin position="14"/>
        <end position="72"/>
    </location>
</feature>
<sequence>MKKDRRPQESASPIETLRLQRTKLSQAEFAVRCGIPLRTYQRWVLGETEAKPTPRQWKAIMQVLEIQSLDEVPDNFGPIDMKSG</sequence>
<dbReference type="InterPro" id="IPR010982">
    <property type="entry name" value="Lambda_DNA-bd_dom_sf"/>
</dbReference>
<dbReference type="SUPFAM" id="SSF47413">
    <property type="entry name" value="lambda repressor-like DNA-binding domains"/>
    <property type="match status" value="1"/>
</dbReference>
<keyword evidence="3" id="KW-1185">Reference proteome</keyword>
<evidence type="ECO:0000259" key="1">
    <source>
        <dbReference type="PROSITE" id="PS50943"/>
    </source>
</evidence>
<dbReference type="EMBL" id="JADEWZ010000008">
    <property type="protein sequence ID" value="MBE9115625.1"/>
    <property type="molecule type" value="Genomic_DNA"/>
</dbReference>
<comment type="caution">
    <text evidence="2">The sequence shown here is derived from an EMBL/GenBank/DDBJ whole genome shotgun (WGS) entry which is preliminary data.</text>
</comment>
<proteinExistence type="predicted"/>
<dbReference type="Pfam" id="PF01381">
    <property type="entry name" value="HTH_3"/>
    <property type="match status" value="1"/>
</dbReference>